<feature type="region of interest" description="Disordered" evidence="1">
    <location>
        <begin position="257"/>
        <end position="276"/>
    </location>
</feature>
<dbReference type="RefSeq" id="WP_275709949.1">
    <property type="nucleotide sequence ID" value="NZ_JAKLTN010000002.1"/>
</dbReference>
<keyword evidence="3" id="KW-1185">Reference proteome</keyword>
<accession>A0ABS9K1Z2</accession>
<evidence type="ECO:0000256" key="1">
    <source>
        <dbReference type="SAM" id="MobiDB-lite"/>
    </source>
</evidence>
<feature type="region of interest" description="Disordered" evidence="1">
    <location>
        <begin position="114"/>
        <end position="195"/>
    </location>
</feature>
<feature type="compositionally biased region" description="Gly residues" evidence="1">
    <location>
        <begin position="178"/>
        <end position="187"/>
    </location>
</feature>
<evidence type="ECO:0008006" key="4">
    <source>
        <dbReference type="Google" id="ProtNLM"/>
    </source>
</evidence>
<dbReference type="EMBL" id="JAKLTN010000002">
    <property type="protein sequence ID" value="MCG2577163.1"/>
    <property type="molecule type" value="Genomic_DNA"/>
</dbReference>
<protein>
    <recommendedName>
        <fullName evidence="4">TIGR03016 family PEP-CTERM system-associated outer membrane protein</fullName>
    </recommendedName>
</protein>
<sequence>MAGLAGGALTFSPYSLALEGAGPEALPPVRETVMVGAVQAALADIGQGGEGGGFPLRRSDLLSGLPAGSNLQPVIDVPDDGLPLRMTSMLGAARQEWPADVELPLRLSQMVSTPQPGAKEPLWMTVPDQPGQLRQSRELSLPLPGAAGIGQPARAGQAFPGSGTAPMAAGSGATGSPASGGGQGSGQGTSDSSSFGAFGWEIPPIRWGGSLGYGLQKTTTNTGYSSTSNNVFANLSASSYIYAPWLARVSGRIGLTTTSTSSQSPGLSGEDSNRSANVVGGGEVNMFSSSRYPFRAYFDRTDSRASGTIVTNDYVNNRYGMSQNFRSEDGISGGNVIFDRSEINSSNGRRDEVTALSGGYSTQTGIVQNTLNGRYSLGQRSGTDDRVRLIGLNSAHIANVSDTLNLGATMNYTDSDIRTASGFGDSATNRGQYLQLYTYGSWLPDFEDLDDLPLTLNGGLRYTSQENQFGGEGFSAQSIGGNLSGMYRFSNNLSMSANGSMNQLTQSKGPSQTLTQLGSSINYTGNPLTFGKFSYNWNTGANANWQSAVATTPSNTMTSGQASHNLSRIYTLGEGQTLAFNGSQSLNVVNSALVGTTQSLTHTVSANLGLSAAERFSGSLSTMVSDVRTTGYLEQHYQVLNVGFFGQGQLSQVSSANINLMFNWSDQSFKTVDSFGIPVTQNAQHMTLNGSAAYSHMRFAGVRGLRYTLNFAADTRLRDDRLYGNVNGEVDRARFALTNRLEYRIGLLDFRLSLTNNEVGGKKNALLFFQVSRQIGSY</sequence>
<proteinExistence type="predicted"/>
<evidence type="ECO:0000313" key="2">
    <source>
        <dbReference type="EMBL" id="MCG2577163.1"/>
    </source>
</evidence>
<gene>
    <name evidence="2" type="ORF">LZ012_09150</name>
</gene>
<evidence type="ECO:0000313" key="3">
    <source>
        <dbReference type="Proteomes" id="UP001165384"/>
    </source>
</evidence>
<feature type="compositionally biased region" description="Polar residues" evidence="1">
    <location>
        <begin position="257"/>
        <end position="266"/>
    </location>
</feature>
<feature type="compositionally biased region" description="Low complexity" evidence="1">
    <location>
        <begin position="160"/>
        <end position="177"/>
    </location>
</feature>
<comment type="caution">
    <text evidence="2">The sequence shown here is derived from an EMBL/GenBank/DDBJ whole genome shotgun (WGS) entry which is preliminary data.</text>
</comment>
<organism evidence="2 3">
    <name type="scientific">Dechloromonas hankyongensis</name>
    <dbReference type="NCBI Taxonomy" id="2908002"/>
    <lineage>
        <taxon>Bacteria</taxon>
        <taxon>Pseudomonadati</taxon>
        <taxon>Pseudomonadota</taxon>
        <taxon>Betaproteobacteria</taxon>
        <taxon>Rhodocyclales</taxon>
        <taxon>Azonexaceae</taxon>
        <taxon>Dechloromonas</taxon>
    </lineage>
</organism>
<reference evidence="2" key="1">
    <citation type="submission" date="2022-01" db="EMBL/GenBank/DDBJ databases">
        <authorList>
            <person name="Jo J.-H."/>
            <person name="Im W.-T."/>
        </authorList>
    </citation>
    <scope>NUCLEOTIDE SEQUENCE</scope>
    <source>
        <strain evidence="2">XY25</strain>
    </source>
</reference>
<name>A0ABS9K1Z2_9RHOO</name>
<dbReference type="Proteomes" id="UP001165384">
    <property type="component" value="Unassembled WGS sequence"/>
</dbReference>